<dbReference type="PROSITE" id="PS01040">
    <property type="entry name" value="SBP_BACTERIAL_5"/>
    <property type="match status" value="1"/>
</dbReference>
<gene>
    <name evidence="5" type="ORF">FQY83_15210</name>
</gene>
<dbReference type="RefSeq" id="WP_146388818.1">
    <property type="nucleotide sequence ID" value="NZ_VOHK01000006.1"/>
</dbReference>
<evidence type="ECO:0000259" key="4">
    <source>
        <dbReference type="Pfam" id="PF00496"/>
    </source>
</evidence>
<sequence length="533" mass="58866">MRAFPAGSRPSERNLRGVLAMLGLAMCMVSSSASAAAHGAIRVAANADIRSLDPGMNRDSNTDSVMMHLVEGLVAYGEDGTPRPMLAERVETSPDGRVVTFHLRKDVPFHNGQLMTARHVAWNWERYLDPRNHWPCLPEMDGSRGPRVESVEALDAHTVVFRLDRRSPMLLAQMAAVQCGAGAILHPDSMNAEGEVGVPIGTGPYRLGTWKRGEFIELVAFPGYRSRNEPRDGNAGGKIAYAHTIRWLVIRDDASRRAALIKGQVDVLPWLSAPELVELRKYPRIGIKSSPTLGSNVLLIQSDDPVMSDPLLRRALAHSLDVKAIAEVVSGGIGTVDASMVPVVSSYYSEAQRRGHDFNPGLARALLARSAYKGQKIRLLTSRRYTDIFDQSIMIQSMARQVGIHIDLVVLEWATQLDRYQSGNYQLMSFSYSPRVDPCLTYEAMAGNRKQSKRKVWDNPRALTLLADACGLSEPPARQAAFDELHQLMLRDNPLIVLFNPGAATAVRDRLEGFAPWPLVRERLWGVKPVATP</sequence>
<protein>
    <submittedName>
        <fullName evidence="5">ABC transporter substrate-binding protein</fullName>
    </submittedName>
</protein>
<proteinExistence type="inferred from homology"/>
<comment type="similarity">
    <text evidence="1">Belongs to the bacterial solute-binding protein 5 family.</text>
</comment>
<evidence type="ECO:0000313" key="5">
    <source>
        <dbReference type="EMBL" id="TWT18715.1"/>
    </source>
</evidence>
<dbReference type="PIRSF" id="PIRSF002741">
    <property type="entry name" value="MppA"/>
    <property type="match status" value="1"/>
</dbReference>
<dbReference type="PANTHER" id="PTHR30290:SF38">
    <property type="entry name" value="D,D-DIPEPTIDE-BINDING PERIPLASMIC PROTEIN DDPA-RELATED"/>
    <property type="match status" value="1"/>
</dbReference>
<dbReference type="PANTHER" id="PTHR30290">
    <property type="entry name" value="PERIPLASMIC BINDING COMPONENT OF ABC TRANSPORTER"/>
    <property type="match status" value="1"/>
</dbReference>
<feature type="domain" description="Solute-binding protein family 5" evidence="4">
    <location>
        <begin position="82"/>
        <end position="437"/>
    </location>
</feature>
<dbReference type="Gene3D" id="3.90.76.10">
    <property type="entry name" value="Dipeptide-binding Protein, Domain 1"/>
    <property type="match status" value="1"/>
</dbReference>
<dbReference type="EMBL" id="VOHK01000006">
    <property type="protein sequence ID" value="TWT18715.1"/>
    <property type="molecule type" value="Genomic_DNA"/>
</dbReference>
<reference evidence="5 6" key="1">
    <citation type="journal article" date="2008" name="Int. J. Syst. Evol. Microbiol.">
        <title>Luteimonas marina sp. nov., isolated from seawater.</title>
        <authorList>
            <person name="Baik K.S."/>
            <person name="Park S.C."/>
            <person name="Kim M.S."/>
            <person name="Kim E.M."/>
            <person name="Park C."/>
            <person name="Chun J."/>
            <person name="Seong C.N."/>
        </authorList>
    </citation>
    <scope>NUCLEOTIDE SEQUENCE [LARGE SCALE GENOMIC DNA]</scope>
    <source>
        <strain evidence="5 6">FR1330</strain>
    </source>
</reference>
<dbReference type="Gene3D" id="3.40.190.10">
    <property type="entry name" value="Periplasmic binding protein-like II"/>
    <property type="match status" value="1"/>
</dbReference>
<feature type="signal peptide" evidence="3">
    <location>
        <begin position="1"/>
        <end position="35"/>
    </location>
</feature>
<comment type="caution">
    <text evidence="5">The sequence shown here is derived from an EMBL/GenBank/DDBJ whole genome shotgun (WGS) entry which is preliminary data.</text>
</comment>
<evidence type="ECO:0000256" key="3">
    <source>
        <dbReference type="SAM" id="SignalP"/>
    </source>
</evidence>
<accession>A0A5C5TZP1</accession>
<dbReference type="GO" id="GO:0043190">
    <property type="term" value="C:ATP-binding cassette (ABC) transporter complex"/>
    <property type="evidence" value="ECO:0007669"/>
    <property type="project" value="InterPro"/>
</dbReference>
<dbReference type="Gene3D" id="3.10.105.10">
    <property type="entry name" value="Dipeptide-binding Protein, Domain 3"/>
    <property type="match status" value="1"/>
</dbReference>
<name>A0A5C5TZP1_9GAMM</name>
<dbReference type="OrthoDB" id="9801912at2"/>
<dbReference type="InterPro" id="IPR039424">
    <property type="entry name" value="SBP_5"/>
</dbReference>
<organism evidence="5 6">
    <name type="scientific">Luteimonas marina</name>
    <dbReference type="NCBI Taxonomy" id="488485"/>
    <lineage>
        <taxon>Bacteria</taxon>
        <taxon>Pseudomonadati</taxon>
        <taxon>Pseudomonadota</taxon>
        <taxon>Gammaproteobacteria</taxon>
        <taxon>Lysobacterales</taxon>
        <taxon>Lysobacteraceae</taxon>
        <taxon>Luteimonas</taxon>
    </lineage>
</organism>
<dbReference type="SUPFAM" id="SSF53850">
    <property type="entry name" value="Periplasmic binding protein-like II"/>
    <property type="match status" value="1"/>
</dbReference>
<evidence type="ECO:0000256" key="1">
    <source>
        <dbReference type="ARBA" id="ARBA00005695"/>
    </source>
</evidence>
<evidence type="ECO:0000256" key="2">
    <source>
        <dbReference type="ARBA" id="ARBA00022729"/>
    </source>
</evidence>
<dbReference type="GO" id="GO:1904680">
    <property type="term" value="F:peptide transmembrane transporter activity"/>
    <property type="evidence" value="ECO:0007669"/>
    <property type="project" value="TreeGrafter"/>
</dbReference>
<evidence type="ECO:0000313" key="6">
    <source>
        <dbReference type="Proteomes" id="UP000319980"/>
    </source>
</evidence>
<dbReference type="AlphaFoldDB" id="A0A5C5TZP1"/>
<dbReference type="Proteomes" id="UP000319980">
    <property type="component" value="Unassembled WGS sequence"/>
</dbReference>
<dbReference type="InterPro" id="IPR000914">
    <property type="entry name" value="SBP_5_dom"/>
</dbReference>
<keyword evidence="6" id="KW-1185">Reference proteome</keyword>
<dbReference type="GO" id="GO:0030288">
    <property type="term" value="C:outer membrane-bounded periplasmic space"/>
    <property type="evidence" value="ECO:0007669"/>
    <property type="project" value="UniProtKB-ARBA"/>
</dbReference>
<keyword evidence="2 3" id="KW-0732">Signal</keyword>
<feature type="chain" id="PRO_5022909571" evidence="3">
    <location>
        <begin position="36"/>
        <end position="533"/>
    </location>
</feature>
<dbReference type="InterPro" id="IPR023765">
    <property type="entry name" value="SBP_5_CS"/>
</dbReference>
<dbReference type="InterPro" id="IPR030678">
    <property type="entry name" value="Peptide/Ni-bd"/>
</dbReference>
<dbReference type="GO" id="GO:0015833">
    <property type="term" value="P:peptide transport"/>
    <property type="evidence" value="ECO:0007669"/>
    <property type="project" value="TreeGrafter"/>
</dbReference>
<dbReference type="Pfam" id="PF00496">
    <property type="entry name" value="SBP_bac_5"/>
    <property type="match status" value="1"/>
</dbReference>